<evidence type="ECO:0000256" key="2">
    <source>
        <dbReference type="ARBA" id="ARBA00012438"/>
    </source>
</evidence>
<evidence type="ECO:0000256" key="3">
    <source>
        <dbReference type="ARBA" id="ARBA00022553"/>
    </source>
</evidence>
<keyword evidence="4" id="KW-0808">Transferase</keyword>
<dbReference type="Gene3D" id="3.30.565.10">
    <property type="entry name" value="Histidine kinase-like ATPase, C-terminal domain"/>
    <property type="match status" value="1"/>
</dbReference>
<evidence type="ECO:0000256" key="7">
    <source>
        <dbReference type="ARBA" id="ARBA00022840"/>
    </source>
</evidence>
<dbReference type="EMBL" id="QLNP01000075">
    <property type="protein sequence ID" value="RAM37220.1"/>
    <property type="molecule type" value="Genomic_DNA"/>
</dbReference>
<keyword evidence="10" id="KW-0472">Membrane</keyword>
<dbReference type="GO" id="GO:0016020">
    <property type="term" value="C:membrane"/>
    <property type="evidence" value="ECO:0007669"/>
    <property type="project" value="InterPro"/>
</dbReference>
<feature type="domain" description="Signal transduction histidine kinase subgroup 3 dimerisation and phosphoacceptor" evidence="11">
    <location>
        <begin position="197"/>
        <end position="260"/>
    </location>
</feature>
<evidence type="ECO:0000256" key="8">
    <source>
        <dbReference type="ARBA" id="ARBA00023012"/>
    </source>
</evidence>
<evidence type="ECO:0000256" key="6">
    <source>
        <dbReference type="ARBA" id="ARBA00022777"/>
    </source>
</evidence>
<accession>A0A328HJ26</accession>
<evidence type="ECO:0000313" key="12">
    <source>
        <dbReference type="EMBL" id="RAM37220.1"/>
    </source>
</evidence>
<evidence type="ECO:0000256" key="4">
    <source>
        <dbReference type="ARBA" id="ARBA00022679"/>
    </source>
</evidence>
<keyword evidence="6" id="KW-0418">Kinase</keyword>
<comment type="catalytic activity">
    <reaction evidence="1">
        <text>ATP + protein L-histidine = ADP + protein N-phospho-L-histidine.</text>
        <dbReference type="EC" id="2.7.13.3"/>
    </reaction>
</comment>
<dbReference type="RefSeq" id="WP_111904003.1">
    <property type="nucleotide sequence ID" value="NZ_QLNP01000075.1"/>
</dbReference>
<evidence type="ECO:0000256" key="10">
    <source>
        <dbReference type="SAM" id="Phobius"/>
    </source>
</evidence>
<evidence type="ECO:0000256" key="5">
    <source>
        <dbReference type="ARBA" id="ARBA00022741"/>
    </source>
</evidence>
<evidence type="ECO:0000256" key="9">
    <source>
        <dbReference type="SAM" id="MobiDB-lite"/>
    </source>
</evidence>
<sequence>MFNSFRQVRVLRAPLSAVLMLGTLLVLEQRTFDRNTALLLALVTAIAVAEVLPGLGLGWVFIALLLQTFKVFPLVLLSGVLSYAAIPLVVFFATVAWKNRPGWIPPVAAAAFAGITTVNWFFDQTWINFVFGNQLYGRGTLRTAAYAFLIFGAFAALNLVAWAAGRAVNNASRSRKAQLVAESRLKEASTELLLERERNRIARELHDVLAHSLAVIVAQADGIRFIHRTEPELVEQASKIIADSARSALVETRRLIEGFATDLNHEPGQRAEDVTALADRLTSSGMPVEIETSGTPWDMTPAQHLTAYRLAQESLTNAFKHADRAQGVHLRFLWKPDSVELRIRSSLRTSTEPPKTGDRPVLGRGLSGMRARAAAAGGWVETINGEETFEVMAFLPATEQPAPGASGRQVISARPVEGANA</sequence>
<dbReference type="PANTHER" id="PTHR24421:SF10">
    <property type="entry name" value="NITRATE_NITRITE SENSOR PROTEIN NARQ"/>
    <property type="match status" value="1"/>
</dbReference>
<dbReference type="InterPro" id="IPR011712">
    <property type="entry name" value="Sig_transdc_His_kin_sub3_dim/P"/>
</dbReference>
<dbReference type="EC" id="2.7.13.3" evidence="2"/>
<dbReference type="Gene3D" id="1.20.5.1930">
    <property type="match status" value="1"/>
</dbReference>
<dbReference type="PANTHER" id="PTHR24421">
    <property type="entry name" value="NITRATE/NITRITE SENSOR PROTEIN NARX-RELATED"/>
    <property type="match status" value="1"/>
</dbReference>
<protein>
    <recommendedName>
        <fullName evidence="2">histidine kinase</fullName>
        <ecNumber evidence="2">2.7.13.3</ecNumber>
    </recommendedName>
</protein>
<dbReference type="SUPFAM" id="SSF55874">
    <property type="entry name" value="ATPase domain of HSP90 chaperone/DNA topoisomerase II/histidine kinase"/>
    <property type="match status" value="1"/>
</dbReference>
<keyword evidence="7" id="KW-0067">ATP-binding</keyword>
<feature type="region of interest" description="Disordered" evidence="9">
    <location>
        <begin position="399"/>
        <end position="421"/>
    </location>
</feature>
<proteinExistence type="predicted"/>
<dbReference type="Proteomes" id="UP000249166">
    <property type="component" value="Unassembled WGS sequence"/>
</dbReference>
<dbReference type="GO" id="GO:0000155">
    <property type="term" value="F:phosphorelay sensor kinase activity"/>
    <property type="evidence" value="ECO:0007669"/>
    <property type="project" value="InterPro"/>
</dbReference>
<reference evidence="12 13" key="1">
    <citation type="submission" date="2018-04" db="EMBL/GenBank/DDBJ databases">
        <title>Bacteria isolated from cave deposits of Manipur.</title>
        <authorList>
            <person name="Sahoo D."/>
            <person name="Sarangthem I."/>
            <person name="Nandeibam J."/>
        </authorList>
    </citation>
    <scope>NUCLEOTIDE SEQUENCE [LARGE SCALE GENOMIC DNA]</scope>
    <source>
        <strain evidence="13">mrc11</strain>
    </source>
</reference>
<evidence type="ECO:0000313" key="13">
    <source>
        <dbReference type="Proteomes" id="UP000249166"/>
    </source>
</evidence>
<evidence type="ECO:0000259" key="11">
    <source>
        <dbReference type="Pfam" id="PF07730"/>
    </source>
</evidence>
<dbReference type="GO" id="GO:0005524">
    <property type="term" value="F:ATP binding"/>
    <property type="evidence" value="ECO:0007669"/>
    <property type="project" value="UniProtKB-KW"/>
</dbReference>
<keyword evidence="10" id="KW-1133">Transmembrane helix</keyword>
<keyword evidence="8" id="KW-0902">Two-component regulatory system</keyword>
<feature type="transmembrane region" description="Helical" evidence="10">
    <location>
        <begin position="143"/>
        <end position="165"/>
    </location>
</feature>
<feature type="transmembrane region" description="Helical" evidence="10">
    <location>
        <begin position="103"/>
        <end position="122"/>
    </location>
</feature>
<dbReference type="OrthoDB" id="227596at2"/>
<name>A0A328HJ26_ARTGO</name>
<organism evidence="12 13">
    <name type="scientific">Arthrobacter globiformis</name>
    <dbReference type="NCBI Taxonomy" id="1665"/>
    <lineage>
        <taxon>Bacteria</taxon>
        <taxon>Bacillati</taxon>
        <taxon>Actinomycetota</taxon>
        <taxon>Actinomycetes</taxon>
        <taxon>Micrococcales</taxon>
        <taxon>Micrococcaceae</taxon>
        <taxon>Arthrobacter</taxon>
    </lineage>
</organism>
<dbReference type="InterPro" id="IPR036890">
    <property type="entry name" value="HATPase_C_sf"/>
</dbReference>
<keyword evidence="3" id="KW-0597">Phosphoprotein</keyword>
<keyword evidence="5" id="KW-0547">Nucleotide-binding</keyword>
<feature type="transmembrane region" description="Helical" evidence="10">
    <location>
        <begin position="38"/>
        <end position="62"/>
    </location>
</feature>
<dbReference type="GO" id="GO:0046983">
    <property type="term" value="F:protein dimerization activity"/>
    <property type="evidence" value="ECO:0007669"/>
    <property type="project" value="InterPro"/>
</dbReference>
<feature type="transmembrane region" description="Helical" evidence="10">
    <location>
        <begin position="74"/>
        <end position="97"/>
    </location>
</feature>
<dbReference type="AlphaFoldDB" id="A0A328HJ26"/>
<dbReference type="Pfam" id="PF07730">
    <property type="entry name" value="HisKA_3"/>
    <property type="match status" value="1"/>
</dbReference>
<keyword evidence="10" id="KW-0812">Transmembrane</keyword>
<evidence type="ECO:0000256" key="1">
    <source>
        <dbReference type="ARBA" id="ARBA00000085"/>
    </source>
</evidence>
<gene>
    <name evidence="12" type="ORF">DBZ45_11305</name>
</gene>
<dbReference type="InterPro" id="IPR050482">
    <property type="entry name" value="Sensor_HK_TwoCompSys"/>
</dbReference>
<comment type="caution">
    <text evidence="12">The sequence shown here is derived from an EMBL/GenBank/DDBJ whole genome shotgun (WGS) entry which is preliminary data.</text>
</comment>